<keyword evidence="2" id="KW-1185">Reference proteome</keyword>
<accession>A0A1B7LB59</accession>
<proteinExistence type="predicted"/>
<dbReference type="OrthoDB" id="1678992at2"/>
<dbReference type="STRING" id="1838280.A6M21_14975"/>
<dbReference type="Proteomes" id="UP000078532">
    <property type="component" value="Unassembled WGS sequence"/>
</dbReference>
<dbReference type="RefSeq" id="WP_066670844.1">
    <property type="nucleotide sequence ID" value="NZ_LYVF01000192.1"/>
</dbReference>
<gene>
    <name evidence="1" type="ORF">A6M21_14975</name>
</gene>
<evidence type="ECO:0000313" key="1">
    <source>
        <dbReference type="EMBL" id="OAT79755.1"/>
    </source>
</evidence>
<protein>
    <submittedName>
        <fullName evidence="1">Uncharacterized protein</fullName>
    </submittedName>
</protein>
<evidence type="ECO:0000313" key="2">
    <source>
        <dbReference type="Proteomes" id="UP000078532"/>
    </source>
</evidence>
<comment type="caution">
    <text evidence="1">The sequence shown here is derived from an EMBL/GenBank/DDBJ whole genome shotgun (WGS) entry which is preliminary data.</text>
</comment>
<organism evidence="1 2">
    <name type="scientific">Desulfotomaculum copahuensis</name>
    <dbReference type="NCBI Taxonomy" id="1838280"/>
    <lineage>
        <taxon>Bacteria</taxon>
        <taxon>Bacillati</taxon>
        <taxon>Bacillota</taxon>
        <taxon>Clostridia</taxon>
        <taxon>Eubacteriales</taxon>
        <taxon>Desulfotomaculaceae</taxon>
        <taxon>Desulfotomaculum</taxon>
    </lineage>
</organism>
<dbReference type="EMBL" id="LYVF01000192">
    <property type="protein sequence ID" value="OAT79755.1"/>
    <property type="molecule type" value="Genomic_DNA"/>
</dbReference>
<sequence>MLINTEITLAMRCPVCGKLGNHPVPRFAFSGGRPFTVNCSCGALKLAVAVPKKGRYCLQVPCVVCGEIHPLHVPGRHLWSGRLIELFCTQTGIELGWLGSTDRVRQVTHDRKEDLSSLINEFATADYFHNNSVMCAILKRLHILGEQGEVYCRCGNGQIEVDIFPDRLELHCADCEDVRIIYAETEADCEAVKNLNSIVLNGRLHGNGAGMDGKVQLLPRHSHR</sequence>
<name>A0A1B7LB59_9FIRM</name>
<dbReference type="AlphaFoldDB" id="A0A1B7LB59"/>
<reference evidence="1 2" key="1">
    <citation type="submission" date="2016-04" db="EMBL/GenBank/DDBJ databases">
        <authorList>
            <person name="Evans L.H."/>
            <person name="Alamgir A."/>
            <person name="Owens N."/>
            <person name="Weber N.D."/>
            <person name="Virtaneva K."/>
            <person name="Barbian K."/>
            <person name="Babar A."/>
            <person name="Rosenke K."/>
        </authorList>
    </citation>
    <scope>NUCLEOTIDE SEQUENCE [LARGE SCALE GENOMIC DNA]</scope>
    <source>
        <strain evidence="1 2">LMa1</strain>
    </source>
</reference>